<sequence length="479" mass="50719">MTRVKTLVLGVLTAMFLSACDGSVYSLPLPGGPDVGDDPITVKVEFADVLDLVPQSTVKVNDVSVGKVTEIDLQGYQALVTMVLRRDVDLPGNAVAELRQTSLLGEKFVQLSAPAEGAVADRLEDGEVIPIERAGRNPEVEEVLGALSLLLNGGGVAQLKTITQELNLALEGREDSARSVLRNLRTFTGQLDDNKADIVAAIESLNRLAIAAEKQLPTIDEALEELPSALDSINRQRDDLVEMLAALNDLSDVAVDVIAESKDATITSLERLDPVLTQLAASGDDFTNAFHVFLTYPFVDEVVGRDPQVARNLHMGDYTNLSITLDVDLTSIPTTIPTTLPTQACIPLSQLPQDGPLPDTSRLCQDALDAINDCLEGLRRGDVTACLGLPGSVIAAVCEQAPVPGLCGGSGTPTLPLPTPTAPTLPVPSLPTITLPGLPRAAAYDDPPDPRRGPTMGQLSQMYDPALVSLLVPGMVVER</sequence>
<dbReference type="EMBL" id="BAAAMQ010000010">
    <property type="protein sequence ID" value="GAA2105502.1"/>
    <property type="molecule type" value="Genomic_DNA"/>
</dbReference>
<dbReference type="PROSITE" id="PS51257">
    <property type="entry name" value="PROKAR_LIPOPROTEIN"/>
    <property type="match status" value="1"/>
</dbReference>
<name>A0ABN2X6V1_9ACTN</name>
<feature type="domain" description="Mammalian cell entry C-terminal" evidence="4">
    <location>
        <begin position="121"/>
        <end position="290"/>
    </location>
</feature>
<accession>A0ABN2X6V1</accession>
<dbReference type="InterPro" id="IPR024516">
    <property type="entry name" value="Mce_C"/>
</dbReference>
<proteinExistence type="predicted"/>
<feature type="region of interest" description="Disordered" evidence="1">
    <location>
        <begin position="438"/>
        <end position="459"/>
    </location>
</feature>
<dbReference type="InterPro" id="IPR003399">
    <property type="entry name" value="Mce/MlaD"/>
</dbReference>
<evidence type="ECO:0000256" key="1">
    <source>
        <dbReference type="SAM" id="MobiDB-lite"/>
    </source>
</evidence>
<protein>
    <recommendedName>
        <fullName evidence="7">MCE family protein</fullName>
    </recommendedName>
</protein>
<organism evidence="5 6">
    <name type="scientific">Nocardioides furvisabuli</name>
    <dbReference type="NCBI Taxonomy" id="375542"/>
    <lineage>
        <taxon>Bacteria</taxon>
        <taxon>Bacillati</taxon>
        <taxon>Actinomycetota</taxon>
        <taxon>Actinomycetes</taxon>
        <taxon>Propionibacteriales</taxon>
        <taxon>Nocardioidaceae</taxon>
        <taxon>Nocardioides</taxon>
    </lineage>
</organism>
<feature type="signal peptide" evidence="2">
    <location>
        <begin position="1"/>
        <end position="19"/>
    </location>
</feature>
<feature type="domain" description="Mce/MlaD" evidence="3">
    <location>
        <begin position="39"/>
        <end position="113"/>
    </location>
</feature>
<comment type="caution">
    <text evidence="5">The sequence shown here is derived from an EMBL/GenBank/DDBJ whole genome shotgun (WGS) entry which is preliminary data.</text>
</comment>
<keyword evidence="6" id="KW-1185">Reference proteome</keyword>
<dbReference type="PANTHER" id="PTHR33371:SF15">
    <property type="entry name" value="LIPOPROTEIN LPRN"/>
    <property type="match status" value="1"/>
</dbReference>
<evidence type="ECO:0000313" key="6">
    <source>
        <dbReference type="Proteomes" id="UP001501161"/>
    </source>
</evidence>
<evidence type="ECO:0008006" key="7">
    <source>
        <dbReference type="Google" id="ProtNLM"/>
    </source>
</evidence>
<evidence type="ECO:0000313" key="5">
    <source>
        <dbReference type="EMBL" id="GAA2105502.1"/>
    </source>
</evidence>
<evidence type="ECO:0000259" key="4">
    <source>
        <dbReference type="Pfam" id="PF11887"/>
    </source>
</evidence>
<dbReference type="InterPro" id="IPR052336">
    <property type="entry name" value="MlaD_Phospholipid_Transporter"/>
</dbReference>
<gene>
    <name evidence="5" type="ORF">GCM10009726_18010</name>
</gene>
<evidence type="ECO:0000259" key="3">
    <source>
        <dbReference type="Pfam" id="PF02470"/>
    </source>
</evidence>
<keyword evidence="2" id="KW-0732">Signal</keyword>
<dbReference type="PANTHER" id="PTHR33371">
    <property type="entry name" value="INTERMEMBRANE PHOSPHOLIPID TRANSPORT SYSTEM BINDING PROTEIN MLAD-RELATED"/>
    <property type="match status" value="1"/>
</dbReference>
<reference evidence="5 6" key="1">
    <citation type="journal article" date="2019" name="Int. J. Syst. Evol. Microbiol.">
        <title>The Global Catalogue of Microorganisms (GCM) 10K type strain sequencing project: providing services to taxonomists for standard genome sequencing and annotation.</title>
        <authorList>
            <consortium name="The Broad Institute Genomics Platform"/>
            <consortium name="The Broad Institute Genome Sequencing Center for Infectious Disease"/>
            <person name="Wu L."/>
            <person name="Ma J."/>
        </authorList>
    </citation>
    <scope>NUCLEOTIDE SEQUENCE [LARGE SCALE GENOMIC DNA]</scope>
    <source>
        <strain evidence="5 6">JCM 13813</strain>
    </source>
</reference>
<dbReference type="InterPro" id="IPR005693">
    <property type="entry name" value="Mce"/>
</dbReference>
<dbReference type="Proteomes" id="UP001501161">
    <property type="component" value="Unassembled WGS sequence"/>
</dbReference>
<evidence type="ECO:0000256" key="2">
    <source>
        <dbReference type="SAM" id="SignalP"/>
    </source>
</evidence>
<dbReference type="Pfam" id="PF02470">
    <property type="entry name" value="MlaD"/>
    <property type="match status" value="1"/>
</dbReference>
<dbReference type="RefSeq" id="WP_231248915.1">
    <property type="nucleotide sequence ID" value="NZ_BAAAMQ010000010.1"/>
</dbReference>
<dbReference type="NCBIfam" id="TIGR00996">
    <property type="entry name" value="Mtu_fam_mce"/>
    <property type="match status" value="1"/>
</dbReference>
<dbReference type="Pfam" id="PF11887">
    <property type="entry name" value="Mce4_CUP1"/>
    <property type="match status" value="1"/>
</dbReference>
<feature type="chain" id="PRO_5045311700" description="MCE family protein" evidence="2">
    <location>
        <begin position="20"/>
        <end position="479"/>
    </location>
</feature>